<gene>
    <name evidence="2" type="ordered locus">ELI_3137</name>
</gene>
<evidence type="ECO:0000256" key="1">
    <source>
        <dbReference type="SAM" id="Phobius"/>
    </source>
</evidence>
<organism evidence="2 3">
    <name type="scientific">Eubacterium callanderi</name>
    <dbReference type="NCBI Taxonomy" id="53442"/>
    <lineage>
        <taxon>Bacteria</taxon>
        <taxon>Bacillati</taxon>
        <taxon>Bacillota</taxon>
        <taxon>Clostridia</taxon>
        <taxon>Eubacteriales</taxon>
        <taxon>Eubacteriaceae</taxon>
        <taxon>Eubacterium</taxon>
    </lineage>
</organism>
<accession>E3GEJ0</accession>
<dbReference type="Proteomes" id="UP000006873">
    <property type="component" value="Chromosome"/>
</dbReference>
<keyword evidence="1" id="KW-0472">Membrane</keyword>
<dbReference type="EMBL" id="CP002273">
    <property type="protein sequence ID" value="ADO38106.1"/>
    <property type="molecule type" value="Genomic_DNA"/>
</dbReference>
<dbReference type="HOGENOM" id="CLU_2301623_0_0_9"/>
<name>E3GEJ0_9FIRM</name>
<dbReference type="AlphaFoldDB" id="E3GEJ0"/>
<evidence type="ECO:0000313" key="2">
    <source>
        <dbReference type="EMBL" id="ADO38106.1"/>
    </source>
</evidence>
<protein>
    <submittedName>
        <fullName evidence="2">Uncharacterized protein</fullName>
    </submittedName>
</protein>
<reference key="1">
    <citation type="submission" date="2010-09" db="EMBL/GenBank/DDBJ databases">
        <authorList>
            <person name="Roh H."/>
            <person name="Ko H.-J."/>
            <person name="Kim D."/>
            <person name="Choi D.G."/>
            <person name="Park S."/>
            <person name="Kim S."/>
            <person name="Kim K.H."/>
            <person name="Chang I.S."/>
            <person name="Choi I.-G."/>
        </authorList>
    </citation>
    <scope>NUCLEOTIDE SEQUENCE</scope>
    <source>
        <strain>KIST612</strain>
    </source>
</reference>
<reference evidence="2 3" key="2">
    <citation type="journal article" date="2011" name="J. Bacteriol.">
        <title>Complete genome sequence of a carbon monoxide-utilizing acetogen, Eubacterium limosum KIST612.</title>
        <authorList>
            <person name="Roh H."/>
            <person name="Ko H.J."/>
            <person name="Kim D."/>
            <person name="Choi D.G."/>
            <person name="Park S."/>
            <person name="Kim S."/>
            <person name="Chang I.S."/>
            <person name="Choi I.G."/>
        </authorList>
    </citation>
    <scope>NUCLEOTIDE SEQUENCE [LARGE SCALE GENOMIC DNA]</scope>
    <source>
        <strain evidence="2 3">KIST612</strain>
    </source>
</reference>
<proteinExistence type="predicted"/>
<keyword evidence="1" id="KW-1133">Transmembrane helix</keyword>
<keyword evidence="3" id="KW-1185">Reference proteome</keyword>
<keyword evidence="1" id="KW-0812">Transmembrane</keyword>
<dbReference type="KEGG" id="elm:ELI_3137"/>
<feature type="transmembrane region" description="Helical" evidence="1">
    <location>
        <begin position="60"/>
        <end position="78"/>
    </location>
</feature>
<feature type="transmembrane region" description="Helical" evidence="1">
    <location>
        <begin position="21"/>
        <end position="40"/>
    </location>
</feature>
<sequence length="100" mass="11674">MESIFRKKVFYGGLSIRRLKAIPFNFAPLFCVAFTHAGTGSGLHVHFLNLWYRPKQCEKILYAAPMLFFVLVLFFHFLQTFVKNSDGNTKTSLRFFQFVL</sequence>
<evidence type="ECO:0000313" key="3">
    <source>
        <dbReference type="Proteomes" id="UP000006873"/>
    </source>
</evidence>